<gene>
    <name evidence="1" type="ORF">GOODEAATRI_021971</name>
</gene>
<evidence type="ECO:0000313" key="1">
    <source>
        <dbReference type="EMBL" id="MEQ2175856.1"/>
    </source>
</evidence>
<keyword evidence="2" id="KW-1185">Reference proteome</keyword>
<sequence length="107" mass="12133">MSVCLQRDISALCPSVQLFWGTAWKRQVLCAGSRLMRFILKVPEELILAIHVVPMAVVPTKFTFNLFGSFSGLFCYRLYFPSLCFVINFPPAATSREVGYSPMDLKF</sequence>
<proteinExistence type="predicted"/>
<name>A0ABV0NY09_9TELE</name>
<comment type="caution">
    <text evidence="1">The sequence shown here is derived from an EMBL/GenBank/DDBJ whole genome shotgun (WGS) entry which is preliminary data.</text>
</comment>
<dbReference type="Proteomes" id="UP001476798">
    <property type="component" value="Unassembled WGS sequence"/>
</dbReference>
<reference evidence="1 2" key="1">
    <citation type="submission" date="2021-06" db="EMBL/GenBank/DDBJ databases">
        <authorList>
            <person name="Palmer J.M."/>
        </authorList>
    </citation>
    <scope>NUCLEOTIDE SEQUENCE [LARGE SCALE GENOMIC DNA]</scope>
    <source>
        <strain evidence="1 2">GA_2019</strain>
        <tissue evidence="1">Muscle</tissue>
    </source>
</reference>
<accession>A0ABV0NY09</accession>
<dbReference type="EMBL" id="JAHRIO010052172">
    <property type="protein sequence ID" value="MEQ2175856.1"/>
    <property type="molecule type" value="Genomic_DNA"/>
</dbReference>
<organism evidence="1 2">
    <name type="scientific">Goodea atripinnis</name>
    <dbReference type="NCBI Taxonomy" id="208336"/>
    <lineage>
        <taxon>Eukaryota</taxon>
        <taxon>Metazoa</taxon>
        <taxon>Chordata</taxon>
        <taxon>Craniata</taxon>
        <taxon>Vertebrata</taxon>
        <taxon>Euteleostomi</taxon>
        <taxon>Actinopterygii</taxon>
        <taxon>Neopterygii</taxon>
        <taxon>Teleostei</taxon>
        <taxon>Neoteleostei</taxon>
        <taxon>Acanthomorphata</taxon>
        <taxon>Ovalentaria</taxon>
        <taxon>Atherinomorphae</taxon>
        <taxon>Cyprinodontiformes</taxon>
        <taxon>Goodeidae</taxon>
        <taxon>Goodea</taxon>
    </lineage>
</organism>
<evidence type="ECO:0000313" key="2">
    <source>
        <dbReference type="Proteomes" id="UP001476798"/>
    </source>
</evidence>
<protein>
    <submittedName>
        <fullName evidence="1">Uncharacterized protein</fullName>
    </submittedName>
</protein>